<keyword evidence="4" id="KW-1185">Reference proteome</keyword>
<gene>
    <name evidence="3" type="ORF">NEOLI_001902</name>
</gene>
<dbReference type="EMBL" id="LXFE01000678">
    <property type="protein sequence ID" value="OLL24679.1"/>
    <property type="molecule type" value="Genomic_DNA"/>
</dbReference>
<dbReference type="SMART" id="SM00238">
    <property type="entry name" value="BIR"/>
    <property type="match status" value="2"/>
</dbReference>
<dbReference type="AlphaFoldDB" id="A0A1U7LPX2"/>
<reference evidence="3 4" key="1">
    <citation type="submission" date="2016-04" db="EMBL/GenBank/DDBJ databases">
        <title>Evolutionary innovation and constraint leading to complex multicellularity in the Ascomycota.</title>
        <authorList>
            <person name="Cisse O."/>
            <person name="Nguyen A."/>
            <person name="Hewitt D.A."/>
            <person name="Jedd G."/>
            <person name="Stajich J.E."/>
        </authorList>
    </citation>
    <scope>NUCLEOTIDE SEQUENCE [LARGE SCALE GENOMIC DNA]</scope>
    <source>
        <strain evidence="3 4">DAH-3</strain>
    </source>
</reference>
<proteinExistence type="predicted"/>
<evidence type="ECO:0000313" key="3">
    <source>
        <dbReference type="EMBL" id="OLL24679.1"/>
    </source>
</evidence>
<evidence type="ECO:0000256" key="1">
    <source>
        <dbReference type="ARBA" id="ARBA00022723"/>
    </source>
</evidence>
<dbReference type="InterPro" id="IPR001370">
    <property type="entry name" value="BIR_rpt"/>
</dbReference>
<protein>
    <submittedName>
        <fullName evidence="3">Protein bir1</fullName>
    </submittedName>
</protein>
<keyword evidence="2" id="KW-0862">Zinc</keyword>
<dbReference type="Proteomes" id="UP000186594">
    <property type="component" value="Unassembled WGS sequence"/>
</dbReference>
<comment type="caution">
    <text evidence="3">The sequence shown here is derived from an EMBL/GenBank/DDBJ whole genome shotgun (WGS) entry which is preliminary data.</text>
</comment>
<dbReference type="STRING" id="1198029.A0A1U7LPX2"/>
<organism evidence="3 4">
    <name type="scientific">Neolecta irregularis (strain DAH-3)</name>
    <dbReference type="NCBI Taxonomy" id="1198029"/>
    <lineage>
        <taxon>Eukaryota</taxon>
        <taxon>Fungi</taxon>
        <taxon>Dikarya</taxon>
        <taxon>Ascomycota</taxon>
        <taxon>Taphrinomycotina</taxon>
        <taxon>Neolectales</taxon>
        <taxon>Neolectaceae</taxon>
        <taxon>Neolecta</taxon>
    </lineage>
</organism>
<dbReference type="Gene3D" id="1.10.1170.10">
    <property type="entry name" value="Inhibitor Of Apoptosis Protein (2mihbC-IAP-1), Chain A"/>
    <property type="match status" value="2"/>
</dbReference>
<sequence>MSINLKMLFFESRAASFRPVATGSRKKAPQQWPHESPTPEALANAGFYYKPQTDSNDNVVCFMCKKNLNGWVPDDDPIQEHYIHAQECPWAVTCHCRQEALRVKKARDNDEAVTLDHDVKSDTFLEAREKTFGNMWPHEKKKAWVGKLKKMAQAGLYFTPTPTSDDFVCCVYCELGLDGWERQDDP</sequence>
<dbReference type="Pfam" id="PF00653">
    <property type="entry name" value="BIR"/>
    <property type="match status" value="2"/>
</dbReference>
<accession>A0A1U7LPX2</accession>
<keyword evidence="1" id="KW-0479">Metal-binding</keyword>
<dbReference type="SUPFAM" id="SSF57924">
    <property type="entry name" value="Inhibitor of apoptosis (IAP) repeat"/>
    <property type="match status" value="2"/>
</dbReference>
<evidence type="ECO:0000256" key="2">
    <source>
        <dbReference type="ARBA" id="ARBA00022833"/>
    </source>
</evidence>
<dbReference type="InterPro" id="IPR051190">
    <property type="entry name" value="Baculoviral_IAP"/>
</dbReference>
<dbReference type="GO" id="GO:0046872">
    <property type="term" value="F:metal ion binding"/>
    <property type="evidence" value="ECO:0007669"/>
    <property type="project" value="UniProtKB-KW"/>
</dbReference>
<dbReference type="OMA" id="VKWPHPS"/>
<name>A0A1U7LPX2_NEOID</name>
<dbReference type="PROSITE" id="PS50143">
    <property type="entry name" value="BIR_REPEAT_2"/>
    <property type="match status" value="2"/>
</dbReference>
<dbReference type="PANTHER" id="PTHR46771">
    <property type="entry name" value="DETERIN"/>
    <property type="match status" value="1"/>
</dbReference>
<dbReference type="PANTHER" id="PTHR46771:SF5">
    <property type="entry name" value="DETERIN"/>
    <property type="match status" value="1"/>
</dbReference>
<dbReference type="OrthoDB" id="2196114at2759"/>
<evidence type="ECO:0000313" key="4">
    <source>
        <dbReference type="Proteomes" id="UP000186594"/>
    </source>
</evidence>
<dbReference type="CDD" id="cd00022">
    <property type="entry name" value="BIR"/>
    <property type="match status" value="1"/>
</dbReference>